<dbReference type="OrthoDB" id="5376590at2759"/>
<comment type="caution">
    <text evidence="2">The sequence shown here is derived from an EMBL/GenBank/DDBJ whole genome shotgun (WGS) entry which is preliminary data.</text>
</comment>
<dbReference type="EMBL" id="JAGMUX010000016">
    <property type="protein sequence ID" value="KAH7237118.1"/>
    <property type="molecule type" value="Genomic_DNA"/>
</dbReference>
<dbReference type="GO" id="GO:0071949">
    <property type="term" value="F:FAD binding"/>
    <property type="evidence" value="ECO:0007669"/>
    <property type="project" value="TreeGrafter"/>
</dbReference>
<dbReference type="InterPro" id="IPR015904">
    <property type="entry name" value="Sulphide_quinone_reductase"/>
</dbReference>
<dbReference type="SUPFAM" id="SSF51905">
    <property type="entry name" value="FAD/NAD(P)-binding domain"/>
    <property type="match status" value="2"/>
</dbReference>
<accession>A0A9P9JU71</accession>
<dbReference type="RefSeq" id="XP_046045248.1">
    <property type="nucleotide sequence ID" value="XM_046196101.1"/>
</dbReference>
<dbReference type="InterPro" id="IPR036188">
    <property type="entry name" value="FAD/NAD-bd_sf"/>
</dbReference>
<dbReference type="PANTHER" id="PTHR10632:SF2">
    <property type="entry name" value="SULFIDE:QUINONE OXIDOREDUCTASE, MITOCHONDRIAL"/>
    <property type="match status" value="1"/>
</dbReference>
<evidence type="ECO:0000313" key="3">
    <source>
        <dbReference type="Proteomes" id="UP000720189"/>
    </source>
</evidence>
<proteinExistence type="predicted"/>
<feature type="domain" description="FAD/NAD(P)-binding" evidence="1">
    <location>
        <begin position="414"/>
        <end position="528"/>
    </location>
</feature>
<evidence type="ECO:0000259" key="1">
    <source>
        <dbReference type="Pfam" id="PF07992"/>
    </source>
</evidence>
<dbReference type="AlphaFoldDB" id="A0A9P9JU71"/>
<name>A0A9P9JU71_FUSRE</name>
<dbReference type="FunFam" id="3.50.50.60:FF:000203">
    <property type="entry name" value="Related to sulfide:quinone oxidoreductase, mitochondrial"/>
    <property type="match status" value="1"/>
</dbReference>
<dbReference type="PRINTS" id="PR00368">
    <property type="entry name" value="FADPNR"/>
</dbReference>
<evidence type="ECO:0000313" key="2">
    <source>
        <dbReference type="EMBL" id="KAH7237118.1"/>
    </source>
</evidence>
<reference evidence="2" key="1">
    <citation type="journal article" date="2021" name="Nat. Commun.">
        <title>Genetic determinants of endophytism in the Arabidopsis root mycobiome.</title>
        <authorList>
            <person name="Mesny F."/>
            <person name="Miyauchi S."/>
            <person name="Thiergart T."/>
            <person name="Pickel B."/>
            <person name="Atanasova L."/>
            <person name="Karlsson M."/>
            <person name="Huettel B."/>
            <person name="Barry K.W."/>
            <person name="Haridas S."/>
            <person name="Chen C."/>
            <person name="Bauer D."/>
            <person name="Andreopoulos W."/>
            <person name="Pangilinan J."/>
            <person name="LaButti K."/>
            <person name="Riley R."/>
            <person name="Lipzen A."/>
            <person name="Clum A."/>
            <person name="Drula E."/>
            <person name="Henrissat B."/>
            <person name="Kohler A."/>
            <person name="Grigoriev I.V."/>
            <person name="Martin F.M."/>
            <person name="Hacquard S."/>
        </authorList>
    </citation>
    <scope>NUCLEOTIDE SEQUENCE</scope>
    <source>
        <strain evidence="2">MPI-CAGE-AT-0023</strain>
    </source>
</reference>
<dbReference type="GO" id="GO:0005739">
    <property type="term" value="C:mitochondrion"/>
    <property type="evidence" value="ECO:0007669"/>
    <property type="project" value="TreeGrafter"/>
</dbReference>
<organism evidence="2 3">
    <name type="scientific">Fusarium redolens</name>
    <dbReference type="NCBI Taxonomy" id="48865"/>
    <lineage>
        <taxon>Eukaryota</taxon>
        <taxon>Fungi</taxon>
        <taxon>Dikarya</taxon>
        <taxon>Ascomycota</taxon>
        <taxon>Pezizomycotina</taxon>
        <taxon>Sordariomycetes</taxon>
        <taxon>Hypocreomycetidae</taxon>
        <taxon>Hypocreales</taxon>
        <taxon>Nectriaceae</taxon>
        <taxon>Fusarium</taxon>
        <taxon>Fusarium redolens species complex</taxon>
    </lineage>
</organism>
<sequence length="822" mass="89284">MPHVVNPTCIEPHFLRNVLDVLIIGTGTAGLSAALALGRARRSAIVFDDAEYRSSSYGTAQGASRQMISKSIQEETIAEIKAKFKTVMFSHATAASIRENGMVFEVEDVRGRFWKGRKVILATSSRDVLPDIPGYQEAWGKNIFDVSQSLDMSNRIAAYAAVLITSGSTSSIDAAVLSAHLACQFSPDLTFLANGLSHIQHHPQIITAKRHGFKIDNRPIKSLKSQETSVAVQFADGTESVYGLIAHKPKTIIGGPFSQQIDLEMTSEGRILVESEFQETSVRGVFAVGECASFLKEESTGWLGGVGANLQIAEDDMSILLPEVAVPSRRVGPSGSNFGPSAAITLSLNHAIETYPRLVSSRPGQTITRPFHAPKQQSVTHYRVTLAVRSAAFSQTRRGLATAAAVTAASRSHKVVVIGGGSAGLAISHQLLRSGRFASEDIAVVDPAQWHHYQPGWTLVGAGLKTKEELKMSMPELIDPKLKFYNVSVDALTPEDNTITLGTGDKVNYEHLVVAPGIKINYDSIKGLPEALAERNGPVSSIYGYDFCDKVFPNIQRLQKGNAIFTQPAGVIKCAGAPQKSMWLALDHWKQTGLYDPKNPSASPIKITFATGLPVMFGVPKYSAELEKMRQERGVEGLFQHDLVAIEGNNAVFAHGQDKVTKPFDFLHVVPKMGPHAFVKKSALANEAGYVDVNDNTLRHNKFANVWSAGDASSLPTSKTAAAVTSEAPVLVSNLLRAIDGQEPEPAYDGYTSCPLLTEYGKVMLAEFKYGGVPKETFGEILGIDQAVPRRSFYHLKKDFFPWVYKNYMVKGTWGGPKGWIK</sequence>
<dbReference type="Proteomes" id="UP000720189">
    <property type="component" value="Unassembled WGS sequence"/>
</dbReference>
<dbReference type="GO" id="GO:0070221">
    <property type="term" value="P:sulfide oxidation, using sulfide:quinone oxidoreductase"/>
    <property type="evidence" value="ECO:0007669"/>
    <property type="project" value="TreeGrafter"/>
</dbReference>
<dbReference type="Pfam" id="PF07992">
    <property type="entry name" value="Pyr_redox_2"/>
    <property type="match status" value="2"/>
</dbReference>
<dbReference type="GeneID" id="70226055"/>
<protein>
    <recommendedName>
        <fullName evidence="1">FAD/NAD(P)-binding domain-containing protein</fullName>
    </recommendedName>
</protein>
<dbReference type="InterPro" id="IPR023753">
    <property type="entry name" value="FAD/NAD-binding_dom"/>
</dbReference>
<gene>
    <name evidence="2" type="ORF">BKA55DRAFT_597597</name>
</gene>
<dbReference type="Gene3D" id="3.50.50.60">
    <property type="entry name" value="FAD/NAD(P)-binding domain"/>
    <property type="match status" value="4"/>
</dbReference>
<keyword evidence="3" id="KW-1185">Reference proteome</keyword>
<feature type="domain" description="FAD/NAD(P)-binding" evidence="1">
    <location>
        <begin position="20"/>
        <end position="292"/>
    </location>
</feature>
<dbReference type="PRINTS" id="PR00469">
    <property type="entry name" value="PNDRDTASEII"/>
</dbReference>
<dbReference type="GO" id="GO:0070224">
    <property type="term" value="F:sulfide:quinone oxidoreductase activity"/>
    <property type="evidence" value="ECO:0007669"/>
    <property type="project" value="TreeGrafter"/>
</dbReference>
<dbReference type="PANTHER" id="PTHR10632">
    <property type="entry name" value="SULFIDE:QUINONE OXIDOREDUCTASE"/>
    <property type="match status" value="1"/>
</dbReference>